<evidence type="ECO:0000259" key="6">
    <source>
        <dbReference type="PROSITE" id="PS51296"/>
    </source>
</evidence>
<proteinExistence type="predicted"/>
<dbReference type="SUPFAM" id="SSF50022">
    <property type="entry name" value="ISP domain"/>
    <property type="match status" value="1"/>
</dbReference>
<keyword evidence="2" id="KW-0479">Metal-binding</keyword>
<gene>
    <name evidence="7" type="ORF">NC998_10850</name>
</gene>
<dbReference type="PROSITE" id="PS51296">
    <property type="entry name" value="RIESKE"/>
    <property type="match status" value="1"/>
</dbReference>
<evidence type="ECO:0000256" key="1">
    <source>
        <dbReference type="ARBA" id="ARBA00022714"/>
    </source>
</evidence>
<comment type="caution">
    <text evidence="7">The sequence shown here is derived from an EMBL/GenBank/DDBJ whole genome shotgun (WGS) entry which is preliminary data.</text>
</comment>
<dbReference type="CDD" id="cd03469">
    <property type="entry name" value="Rieske_RO_Alpha_N"/>
    <property type="match status" value="1"/>
</dbReference>
<dbReference type="PANTHER" id="PTHR21266">
    <property type="entry name" value="IRON-SULFUR DOMAIN CONTAINING PROTEIN"/>
    <property type="match status" value="1"/>
</dbReference>
<feature type="domain" description="Rieske" evidence="6">
    <location>
        <begin position="27"/>
        <end position="128"/>
    </location>
</feature>
<dbReference type="SUPFAM" id="SSF55961">
    <property type="entry name" value="Bet v1-like"/>
    <property type="match status" value="1"/>
</dbReference>
<dbReference type="Gene3D" id="2.102.10.10">
    <property type="entry name" value="Rieske [2Fe-2S] iron-sulphur domain"/>
    <property type="match status" value="1"/>
</dbReference>
<sequence length="351" mass="40191">MQFIPSTLPDLKAPVFNNGNVVAQGWYIICASRDLSVGRAKSFDLCGLRIAVYRGEDGEVRALDAYCPHLGTDLSLGRVDGNMIRCFFHHWAFDGAGKCQDIPCQAQIPDRAKIQAYATDEKYGFIWVYPDSQAPEPVVEFDELKGKSLVVWHDPPLERHCHHHICMMNGIDAQHLRTVHKLNVEMELSLDRNAIGNVIDFTMCGEIPGKTWRETVLQRFLGKRYEYSMRYADGCMGLLTMMKNVRLVSPLHMIYAYTPIAPNKTRIQPIYVAAKRPGIWGWFVTRSLLLLTRLSYYFLRDEDGLIYNNIRFDPQVLLGIDAPLVKYMNYVNQLKPSLWSKCFSKQKSSEV</sequence>
<keyword evidence="5" id="KW-0411">Iron-sulfur</keyword>
<dbReference type="InterPro" id="IPR036922">
    <property type="entry name" value="Rieske_2Fe-2S_sf"/>
</dbReference>
<dbReference type="GO" id="GO:0051213">
    <property type="term" value="F:dioxygenase activity"/>
    <property type="evidence" value="ECO:0007669"/>
    <property type="project" value="UniProtKB-KW"/>
</dbReference>
<protein>
    <submittedName>
        <fullName evidence="7">Aromatic ring-hydroxylating dioxygenase subunit alpha</fullName>
    </submittedName>
</protein>
<reference evidence="7 8" key="1">
    <citation type="submission" date="2022-04" db="EMBL/GenBank/DDBJ databases">
        <title>Positive selection, recombination, and allopatry shape intraspecific diversity of widespread and dominant cyanobacteria.</title>
        <authorList>
            <person name="Wei J."/>
            <person name="Shu W."/>
            <person name="Hu C."/>
        </authorList>
    </citation>
    <scope>NUCLEOTIDE SEQUENCE [LARGE SCALE GENOMIC DNA]</scope>
    <source>
        <strain evidence="7 8">GB2-A4</strain>
    </source>
</reference>
<evidence type="ECO:0000313" key="7">
    <source>
        <dbReference type="EMBL" id="MEP0817595.1"/>
    </source>
</evidence>
<dbReference type="InterPro" id="IPR017941">
    <property type="entry name" value="Rieske_2Fe-2S"/>
</dbReference>
<evidence type="ECO:0000256" key="3">
    <source>
        <dbReference type="ARBA" id="ARBA00023002"/>
    </source>
</evidence>
<keyword evidence="8" id="KW-1185">Reference proteome</keyword>
<dbReference type="Proteomes" id="UP001464891">
    <property type="component" value="Unassembled WGS sequence"/>
</dbReference>
<evidence type="ECO:0000313" key="8">
    <source>
        <dbReference type="Proteomes" id="UP001464891"/>
    </source>
</evidence>
<keyword evidence="3" id="KW-0560">Oxidoreductase</keyword>
<dbReference type="RefSeq" id="WP_190435820.1">
    <property type="nucleotide sequence ID" value="NZ_JAMPKM010000005.1"/>
</dbReference>
<dbReference type="Pfam" id="PF00355">
    <property type="entry name" value="Rieske"/>
    <property type="match status" value="1"/>
</dbReference>
<evidence type="ECO:0000256" key="2">
    <source>
        <dbReference type="ARBA" id="ARBA00022723"/>
    </source>
</evidence>
<dbReference type="EMBL" id="JAMPKM010000005">
    <property type="protein sequence ID" value="MEP0817595.1"/>
    <property type="molecule type" value="Genomic_DNA"/>
</dbReference>
<name>A0ABV0J904_9CYAN</name>
<keyword evidence="7" id="KW-0223">Dioxygenase</keyword>
<evidence type="ECO:0000256" key="5">
    <source>
        <dbReference type="ARBA" id="ARBA00023014"/>
    </source>
</evidence>
<dbReference type="InterPro" id="IPR050584">
    <property type="entry name" value="Cholesterol_7-desaturase"/>
</dbReference>
<keyword evidence="1" id="KW-0001">2Fe-2S</keyword>
<dbReference type="PANTHER" id="PTHR21266:SF60">
    <property type="entry name" value="3-KETOSTEROID-9-ALPHA-MONOOXYGENASE, OXYGENASE COMPONENT"/>
    <property type="match status" value="1"/>
</dbReference>
<accession>A0ABV0J904</accession>
<organism evidence="7 8">
    <name type="scientific">Trichocoleus desertorum GB2-A4</name>
    <dbReference type="NCBI Taxonomy" id="2933944"/>
    <lineage>
        <taxon>Bacteria</taxon>
        <taxon>Bacillati</taxon>
        <taxon>Cyanobacteriota</taxon>
        <taxon>Cyanophyceae</taxon>
        <taxon>Leptolyngbyales</taxon>
        <taxon>Trichocoleusaceae</taxon>
        <taxon>Trichocoleus</taxon>
    </lineage>
</organism>
<keyword evidence="4" id="KW-0408">Iron</keyword>
<evidence type="ECO:0000256" key="4">
    <source>
        <dbReference type="ARBA" id="ARBA00023004"/>
    </source>
</evidence>